<feature type="domain" description="C-type lectin" evidence="2">
    <location>
        <begin position="51"/>
        <end position="134"/>
    </location>
</feature>
<dbReference type="PANTHER" id="PTHR22803">
    <property type="entry name" value="MANNOSE, PHOSPHOLIPASE, LECTIN RECEPTOR RELATED"/>
    <property type="match status" value="1"/>
</dbReference>
<feature type="signal peptide" evidence="1">
    <location>
        <begin position="1"/>
        <end position="19"/>
    </location>
</feature>
<dbReference type="EMBL" id="VOFY01000019">
    <property type="protein sequence ID" value="KAA8582719.1"/>
    <property type="molecule type" value="Genomic_DNA"/>
</dbReference>
<dbReference type="Proteomes" id="UP000327493">
    <property type="component" value="Chromosome 19"/>
</dbReference>
<protein>
    <recommendedName>
        <fullName evidence="2">C-type lectin domain-containing protein</fullName>
    </recommendedName>
</protein>
<accession>A0A5J5CPC4</accession>
<dbReference type="InterPro" id="IPR016186">
    <property type="entry name" value="C-type_lectin-like/link_sf"/>
</dbReference>
<reference evidence="3 4" key="1">
    <citation type="submission" date="2019-08" db="EMBL/GenBank/DDBJ databases">
        <title>A chromosome-level genome assembly, high-density linkage maps, and genome scans reveal the genomic architecture of hybrid incompatibilities underlying speciation via character displacement in darters (Percidae: Etheostominae).</title>
        <authorList>
            <person name="Moran R.L."/>
            <person name="Catchen J.M."/>
            <person name="Fuller R.C."/>
        </authorList>
    </citation>
    <scope>NUCLEOTIDE SEQUENCE [LARGE SCALE GENOMIC DNA]</scope>
    <source>
        <strain evidence="3">EspeVRDwgs_2016</strain>
        <tissue evidence="3">Muscle</tissue>
    </source>
</reference>
<dbReference type="Pfam" id="PF00059">
    <property type="entry name" value="Lectin_C"/>
    <property type="match status" value="1"/>
</dbReference>
<keyword evidence="1" id="KW-0732">Signal</keyword>
<evidence type="ECO:0000259" key="2">
    <source>
        <dbReference type="PROSITE" id="PS50041"/>
    </source>
</evidence>
<sequence>MKMLTAAALLCALMALTRAAAFKEAEAAKDLIVRSHLVKRATSCPGGWSEFNGRCFHYFPAPMTWAKAQEYHDIQRLIMISSYAYKEAWLGGSDAQEEGLWLWSDNSLFTYQNWCPGEPNNHAHGQHCLQMNFGGTSDYSISIKRFNEDTTGKKTVVFFMHWSILRFS</sequence>
<evidence type="ECO:0000313" key="3">
    <source>
        <dbReference type="EMBL" id="KAA8582719.1"/>
    </source>
</evidence>
<proteinExistence type="predicted"/>
<dbReference type="SMART" id="SM00034">
    <property type="entry name" value="CLECT"/>
    <property type="match status" value="1"/>
</dbReference>
<dbReference type="SUPFAM" id="SSF56436">
    <property type="entry name" value="C-type lectin-like"/>
    <property type="match status" value="1"/>
</dbReference>
<dbReference type="PROSITE" id="PS50041">
    <property type="entry name" value="C_TYPE_LECTIN_2"/>
    <property type="match status" value="1"/>
</dbReference>
<evidence type="ECO:0000313" key="4">
    <source>
        <dbReference type="Proteomes" id="UP000327493"/>
    </source>
</evidence>
<dbReference type="InterPro" id="IPR050111">
    <property type="entry name" value="C-type_lectin/snaclec_domain"/>
</dbReference>
<feature type="chain" id="PRO_5023880410" description="C-type lectin domain-containing protein" evidence="1">
    <location>
        <begin position="20"/>
        <end position="168"/>
    </location>
</feature>
<organism evidence="3 4">
    <name type="scientific">Etheostoma spectabile</name>
    <name type="common">orangethroat darter</name>
    <dbReference type="NCBI Taxonomy" id="54343"/>
    <lineage>
        <taxon>Eukaryota</taxon>
        <taxon>Metazoa</taxon>
        <taxon>Chordata</taxon>
        <taxon>Craniata</taxon>
        <taxon>Vertebrata</taxon>
        <taxon>Euteleostomi</taxon>
        <taxon>Actinopterygii</taxon>
        <taxon>Neopterygii</taxon>
        <taxon>Teleostei</taxon>
        <taxon>Neoteleostei</taxon>
        <taxon>Acanthomorphata</taxon>
        <taxon>Eupercaria</taxon>
        <taxon>Perciformes</taxon>
        <taxon>Percoidei</taxon>
        <taxon>Percidae</taxon>
        <taxon>Etheostomatinae</taxon>
        <taxon>Etheostoma</taxon>
    </lineage>
</organism>
<dbReference type="Gene3D" id="3.10.100.10">
    <property type="entry name" value="Mannose-Binding Protein A, subunit A"/>
    <property type="match status" value="2"/>
</dbReference>
<gene>
    <name evidence="3" type="ORF">FQN60_006390</name>
</gene>
<name>A0A5J5CPC4_9PERO</name>
<comment type="caution">
    <text evidence="3">The sequence shown here is derived from an EMBL/GenBank/DDBJ whole genome shotgun (WGS) entry which is preliminary data.</text>
</comment>
<evidence type="ECO:0000256" key="1">
    <source>
        <dbReference type="SAM" id="SignalP"/>
    </source>
</evidence>
<dbReference type="AlphaFoldDB" id="A0A5J5CPC4"/>
<dbReference type="InterPro" id="IPR001304">
    <property type="entry name" value="C-type_lectin-like"/>
</dbReference>
<keyword evidence="4" id="KW-1185">Reference proteome</keyword>
<dbReference type="InterPro" id="IPR016187">
    <property type="entry name" value="CTDL_fold"/>
</dbReference>